<proteinExistence type="predicted"/>
<accession>A0A0A9FZ32</accession>
<dbReference type="EMBL" id="GBRH01181407">
    <property type="protein sequence ID" value="JAE16489.1"/>
    <property type="molecule type" value="Transcribed_RNA"/>
</dbReference>
<dbReference type="AlphaFoldDB" id="A0A0A9FZ32"/>
<reference evidence="1" key="2">
    <citation type="journal article" date="2015" name="Data Brief">
        <title>Shoot transcriptome of the giant reed, Arundo donax.</title>
        <authorList>
            <person name="Barrero R.A."/>
            <person name="Guerrero F.D."/>
            <person name="Moolhuijzen P."/>
            <person name="Goolsby J.A."/>
            <person name="Tidwell J."/>
            <person name="Bellgard S.E."/>
            <person name="Bellgard M.I."/>
        </authorList>
    </citation>
    <scope>NUCLEOTIDE SEQUENCE</scope>
    <source>
        <tissue evidence="1">Shoot tissue taken approximately 20 cm above the soil surface</tissue>
    </source>
</reference>
<reference evidence="1" key="1">
    <citation type="submission" date="2014-09" db="EMBL/GenBank/DDBJ databases">
        <authorList>
            <person name="Magalhaes I.L.F."/>
            <person name="Oliveira U."/>
            <person name="Santos F.R."/>
            <person name="Vidigal T.H.D.A."/>
            <person name="Brescovit A.D."/>
            <person name="Santos A.J."/>
        </authorList>
    </citation>
    <scope>NUCLEOTIDE SEQUENCE</scope>
    <source>
        <tissue evidence="1">Shoot tissue taken approximately 20 cm above the soil surface</tissue>
    </source>
</reference>
<organism evidence="1">
    <name type="scientific">Arundo donax</name>
    <name type="common">Giant reed</name>
    <name type="synonym">Donax arundinaceus</name>
    <dbReference type="NCBI Taxonomy" id="35708"/>
    <lineage>
        <taxon>Eukaryota</taxon>
        <taxon>Viridiplantae</taxon>
        <taxon>Streptophyta</taxon>
        <taxon>Embryophyta</taxon>
        <taxon>Tracheophyta</taxon>
        <taxon>Spermatophyta</taxon>
        <taxon>Magnoliopsida</taxon>
        <taxon>Liliopsida</taxon>
        <taxon>Poales</taxon>
        <taxon>Poaceae</taxon>
        <taxon>PACMAD clade</taxon>
        <taxon>Arundinoideae</taxon>
        <taxon>Arundineae</taxon>
        <taxon>Arundo</taxon>
    </lineage>
</organism>
<evidence type="ECO:0000313" key="1">
    <source>
        <dbReference type="EMBL" id="JAE16489.1"/>
    </source>
</evidence>
<sequence>MLPPVNELISQSSTKLGKYRGGNVYVYHETSLSLWSIQLPQFAAHLSVSFGLSS</sequence>
<name>A0A0A9FZ32_ARUDO</name>
<protein>
    <submittedName>
        <fullName evidence="1">Uncharacterized protein</fullName>
    </submittedName>
</protein>